<keyword evidence="3" id="KW-0648">Protein biosynthesis</keyword>
<dbReference type="Proteomes" id="UP000799772">
    <property type="component" value="Unassembled WGS sequence"/>
</dbReference>
<protein>
    <submittedName>
        <fullName evidence="3">RNA polymerase I-specific transcription initiation factor RRN3</fullName>
    </submittedName>
</protein>
<dbReference type="GO" id="GO:0003743">
    <property type="term" value="F:translation initiation factor activity"/>
    <property type="evidence" value="ECO:0007669"/>
    <property type="project" value="UniProtKB-KW"/>
</dbReference>
<evidence type="ECO:0000256" key="1">
    <source>
        <dbReference type="ARBA" id="ARBA00010098"/>
    </source>
</evidence>
<reference evidence="3" key="1">
    <citation type="journal article" date="2020" name="Stud. Mycol.">
        <title>101 Dothideomycetes genomes: a test case for predicting lifestyles and emergence of pathogens.</title>
        <authorList>
            <person name="Haridas S."/>
            <person name="Albert R."/>
            <person name="Binder M."/>
            <person name="Bloem J."/>
            <person name="Labutti K."/>
            <person name="Salamov A."/>
            <person name="Andreopoulos B."/>
            <person name="Baker S."/>
            <person name="Barry K."/>
            <person name="Bills G."/>
            <person name="Bluhm B."/>
            <person name="Cannon C."/>
            <person name="Castanera R."/>
            <person name="Culley D."/>
            <person name="Daum C."/>
            <person name="Ezra D."/>
            <person name="Gonzalez J."/>
            <person name="Henrissat B."/>
            <person name="Kuo A."/>
            <person name="Liang C."/>
            <person name="Lipzen A."/>
            <person name="Lutzoni F."/>
            <person name="Magnuson J."/>
            <person name="Mondo S."/>
            <person name="Nolan M."/>
            <person name="Ohm R."/>
            <person name="Pangilinan J."/>
            <person name="Park H.-J."/>
            <person name="Ramirez L."/>
            <person name="Alfaro M."/>
            <person name="Sun H."/>
            <person name="Tritt A."/>
            <person name="Yoshinaga Y."/>
            <person name="Zwiers L.-H."/>
            <person name="Turgeon B."/>
            <person name="Goodwin S."/>
            <person name="Spatafora J."/>
            <person name="Crous P."/>
            <person name="Grigoriev I."/>
        </authorList>
    </citation>
    <scope>NUCLEOTIDE SEQUENCE</scope>
    <source>
        <strain evidence="3">CBS 133067</strain>
    </source>
</reference>
<feature type="compositionally biased region" description="Acidic residues" evidence="2">
    <location>
        <begin position="645"/>
        <end position="659"/>
    </location>
</feature>
<gene>
    <name evidence="3" type="ORF">NA57DRAFT_61644</name>
</gene>
<feature type="region of interest" description="Disordered" evidence="2">
    <location>
        <begin position="306"/>
        <end position="332"/>
    </location>
</feature>
<dbReference type="SUPFAM" id="SSF48371">
    <property type="entry name" value="ARM repeat"/>
    <property type="match status" value="1"/>
</dbReference>
<keyword evidence="4" id="KW-1185">Reference proteome</keyword>
<comment type="similarity">
    <text evidence="1">Belongs to the RRN3 family.</text>
</comment>
<evidence type="ECO:0000313" key="4">
    <source>
        <dbReference type="Proteomes" id="UP000799772"/>
    </source>
</evidence>
<keyword evidence="3" id="KW-0396">Initiation factor</keyword>
<feature type="region of interest" description="Disordered" evidence="2">
    <location>
        <begin position="637"/>
        <end position="659"/>
    </location>
</feature>
<feature type="region of interest" description="Disordered" evidence="2">
    <location>
        <begin position="1"/>
        <end position="39"/>
    </location>
</feature>
<dbReference type="PANTHER" id="PTHR12790">
    <property type="entry name" value="TRANSCRIPTION INITIATION FACTOR IA RRN3"/>
    <property type="match status" value="1"/>
</dbReference>
<organism evidence="3 4">
    <name type="scientific">Rhizodiscina lignyota</name>
    <dbReference type="NCBI Taxonomy" id="1504668"/>
    <lineage>
        <taxon>Eukaryota</taxon>
        <taxon>Fungi</taxon>
        <taxon>Dikarya</taxon>
        <taxon>Ascomycota</taxon>
        <taxon>Pezizomycotina</taxon>
        <taxon>Dothideomycetes</taxon>
        <taxon>Pleosporomycetidae</taxon>
        <taxon>Aulographales</taxon>
        <taxon>Rhizodiscinaceae</taxon>
        <taxon>Rhizodiscina</taxon>
    </lineage>
</organism>
<evidence type="ECO:0000313" key="3">
    <source>
        <dbReference type="EMBL" id="KAF2093120.1"/>
    </source>
</evidence>
<dbReference type="Pfam" id="PF05327">
    <property type="entry name" value="RRN3"/>
    <property type="match status" value="1"/>
</dbReference>
<dbReference type="GO" id="GO:0001042">
    <property type="term" value="F:RNA polymerase I core binding"/>
    <property type="evidence" value="ECO:0007669"/>
    <property type="project" value="TreeGrafter"/>
</dbReference>
<dbReference type="GO" id="GO:0001181">
    <property type="term" value="F:RNA polymerase I general transcription initiation factor activity"/>
    <property type="evidence" value="ECO:0007669"/>
    <property type="project" value="InterPro"/>
</dbReference>
<comment type="caution">
    <text evidence="3">The sequence shown here is derived from an EMBL/GenBank/DDBJ whole genome shotgun (WGS) entry which is preliminary data.</text>
</comment>
<dbReference type="PANTHER" id="PTHR12790:SF0">
    <property type="entry name" value="RNA POLYMERASE I-SPECIFIC TRANSCRIPTION INITIATION FACTOR RRN3-RELATED"/>
    <property type="match status" value="1"/>
</dbReference>
<dbReference type="InterPro" id="IPR007991">
    <property type="entry name" value="RNA_pol_I_trans_ini_fac_RRN3"/>
</dbReference>
<evidence type="ECO:0000256" key="2">
    <source>
        <dbReference type="SAM" id="MobiDB-lite"/>
    </source>
</evidence>
<dbReference type="OrthoDB" id="26970at2759"/>
<sequence>MATVAIKSPSAGVMATPPATDLKRKRVEPESSGLDDTITSSQILSSPTKRLKVTFNPEIDVRVVEDWRDKAIGLVREEVRTGIDGHITGTNSARYDQIKQFFAASPSAKDALSSRLLRKYLIALIGCIRSLDKRCNGLVHAVVDSAWLERDDEFIAMYLRLLGALVSAHGGYIHEVLSMLVSKFTSLSSPEDELQDQASIERPRVFDRVHQALKYLNTLIPSASATLFKVLADSFPYSTSSKQVHIDFVSNMLRIPSYAPEMRNGILGLAIDRVVKIDVQLQKDAEFLQDEFDTIMRQIIQKRQEKLRNNGELSDPEDSDDSDDESEDEFELDTDEKRIIHLKESVHKLDELMDLLFNFYHPIFTKGSNFEIDEAFDHMMTQFKRTILPVFQARYTQFLIFHFAQSSPRLMDRFVATCLDVLTDPTRPDYIRLAAASYVASFVSRSKRASSDIVLHTVRYLCIDLESFRDKHEHHNSVADPHRFPTYYFIAQAIIYIFCFRWRMFMDLDEDEDDEFIENVVFGYERPRWISPMRQLITRNICCRLNPLKVCAPEIVEQFNKLATALQFTTATSLIAANKRLRISRPTVEAIAGYGAREAGMSGGLNEMFQLEAFFPFDPYHLPQSRKWLESDYIEWTPPPGVQLDVDEEDERETSEERH</sequence>
<dbReference type="AlphaFoldDB" id="A0A9P4I5L6"/>
<proteinExistence type="inferred from homology"/>
<dbReference type="GO" id="GO:0006361">
    <property type="term" value="P:transcription initiation at RNA polymerase I promoter"/>
    <property type="evidence" value="ECO:0007669"/>
    <property type="project" value="InterPro"/>
</dbReference>
<feature type="compositionally biased region" description="Acidic residues" evidence="2">
    <location>
        <begin position="314"/>
        <end position="332"/>
    </location>
</feature>
<dbReference type="GO" id="GO:0005634">
    <property type="term" value="C:nucleus"/>
    <property type="evidence" value="ECO:0007669"/>
    <property type="project" value="TreeGrafter"/>
</dbReference>
<accession>A0A9P4I5L6</accession>
<dbReference type="InterPro" id="IPR016024">
    <property type="entry name" value="ARM-type_fold"/>
</dbReference>
<name>A0A9P4I5L6_9PEZI</name>
<dbReference type="EMBL" id="ML978139">
    <property type="protein sequence ID" value="KAF2093120.1"/>
    <property type="molecule type" value="Genomic_DNA"/>
</dbReference>